<organism evidence="2 3">
    <name type="scientific">Mya arenaria</name>
    <name type="common">Soft-shell clam</name>
    <dbReference type="NCBI Taxonomy" id="6604"/>
    <lineage>
        <taxon>Eukaryota</taxon>
        <taxon>Metazoa</taxon>
        <taxon>Spiralia</taxon>
        <taxon>Lophotrochozoa</taxon>
        <taxon>Mollusca</taxon>
        <taxon>Bivalvia</taxon>
        <taxon>Autobranchia</taxon>
        <taxon>Heteroconchia</taxon>
        <taxon>Euheterodonta</taxon>
        <taxon>Imparidentia</taxon>
        <taxon>Neoheterodontei</taxon>
        <taxon>Myida</taxon>
        <taxon>Myoidea</taxon>
        <taxon>Myidae</taxon>
        <taxon>Mya</taxon>
    </lineage>
</organism>
<keyword evidence="3" id="KW-1185">Reference proteome</keyword>
<evidence type="ECO:0000313" key="2">
    <source>
        <dbReference type="EMBL" id="WAR19809.1"/>
    </source>
</evidence>
<sequence>MSLKVVCVLLVLLVSYADGQIYVNPRSRLAWRAASTCAKAIVHPAKPHGRIFAAKRDLTGSLFTVTVSFSINVPPPWRFCLGMVRFDGPTVGPCAPRICF</sequence>
<name>A0ABY7FF77_MYAAR</name>
<evidence type="ECO:0000256" key="1">
    <source>
        <dbReference type="SAM" id="SignalP"/>
    </source>
</evidence>
<dbReference type="Proteomes" id="UP001164746">
    <property type="component" value="Chromosome 11"/>
</dbReference>
<gene>
    <name evidence="2" type="ORF">MAR_001647</name>
</gene>
<feature type="signal peptide" evidence="1">
    <location>
        <begin position="1"/>
        <end position="19"/>
    </location>
</feature>
<feature type="chain" id="PRO_5045701200" description="Secreted protein" evidence="1">
    <location>
        <begin position="20"/>
        <end position="100"/>
    </location>
</feature>
<proteinExistence type="predicted"/>
<evidence type="ECO:0008006" key="4">
    <source>
        <dbReference type="Google" id="ProtNLM"/>
    </source>
</evidence>
<accession>A0ABY7FF77</accession>
<evidence type="ECO:0000313" key="3">
    <source>
        <dbReference type="Proteomes" id="UP001164746"/>
    </source>
</evidence>
<dbReference type="EMBL" id="CP111022">
    <property type="protein sequence ID" value="WAR19809.1"/>
    <property type="molecule type" value="Genomic_DNA"/>
</dbReference>
<reference evidence="2" key="1">
    <citation type="submission" date="2022-11" db="EMBL/GenBank/DDBJ databases">
        <title>Centuries of genome instability and evolution in soft-shell clam transmissible cancer (bioRxiv).</title>
        <authorList>
            <person name="Hart S.F.M."/>
            <person name="Yonemitsu M.A."/>
            <person name="Giersch R.M."/>
            <person name="Beal B.F."/>
            <person name="Arriagada G."/>
            <person name="Davis B.W."/>
            <person name="Ostrander E.A."/>
            <person name="Goff S.P."/>
            <person name="Metzger M.J."/>
        </authorList>
    </citation>
    <scope>NUCLEOTIDE SEQUENCE</scope>
    <source>
        <strain evidence="2">MELC-2E11</strain>
        <tissue evidence="2">Siphon/mantle</tissue>
    </source>
</reference>
<protein>
    <recommendedName>
        <fullName evidence="4">Secreted protein</fullName>
    </recommendedName>
</protein>
<keyword evidence="1" id="KW-0732">Signal</keyword>